<dbReference type="KEGG" id="dlu:A6035_17685"/>
<dbReference type="EMBL" id="CP015451">
    <property type="protein sequence ID" value="AWH94134.1"/>
    <property type="molecule type" value="Genomic_DNA"/>
</dbReference>
<dbReference type="EMBL" id="CP015451">
    <property type="protein sequence ID" value="AWH94139.1"/>
    <property type="molecule type" value="Genomic_DNA"/>
</dbReference>
<evidence type="ECO:0000313" key="2">
    <source>
        <dbReference type="EMBL" id="AWH91079.1"/>
    </source>
</evidence>
<proteinExistence type="predicted"/>
<gene>
    <name evidence="2" type="ORF">A6035_01565</name>
    <name evidence="3" type="ORF">A6035_01630</name>
    <name evidence="4" type="ORF">A6035_17420</name>
    <name evidence="5" type="ORF">A6035_17450</name>
    <name evidence="6" type="ORF">A6035_17485</name>
    <name evidence="7" type="ORF">A6035_17650</name>
    <name evidence="8" type="ORF">A6035_17685</name>
    <name evidence="9" type="ORF">A6035_17720</name>
    <name evidence="10" type="ORF">A6035_17750</name>
</gene>
<evidence type="ECO:0000313" key="3">
    <source>
        <dbReference type="EMBL" id="AWH91085.1"/>
    </source>
</evidence>
<dbReference type="InterPro" id="IPR045522">
    <property type="entry name" value="DUF6474"/>
</dbReference>
<dbReference type="Proteomes" id="UP000244928">
    <property type="component" value="Chromosome"/>
</dbReference>
<dbReference type="AlphaFoldDB" id="A0A2S1RD05"/>
<evidence type="ECO:0000313" key="10">
    <source>
        <dbReference type="EMBL" id="AWH94170.1"/>
    </source>
</evidence>
<organism evidence="8 11">
    <name type="scientific">Dietzia lutea</name>
    <dbReference type="NCBI Taxonomy" id="546160"/>
    <lineage>
        <taxon>Bacteria</taxon>
        <taxon>Bacillati</taxon>
        <taxon>Actinomycetota</taxon>
        <taxon>Actinomycetes</taxon>
        <taxon>Mycobacteriales</taxon>
        <taxon>Dietziaceae</taxon>
        <taxon>Dietzia</taxon>
    </lineage>
</organism>
<name>A0A2S1RD05_9ACTN</name>
<dbReference type="Proteomes" id="UP000244928">
    <property type="component" value="Plasmid unnamed3"/>
</dbReference>
<feature type="region of interest" description="Disordered" evidence="1">
    <location>
        <begin position="30"/>
        <end position="99"/>
    </location>
</feature>
<evidence type="ECO:0000313" key="8">
    <source>
        <dbReference type="EMBL" id="AWH94160.1"/>
    </source>
</evidence>
<evidence type="ECO:0000313" key="9">
    <source>
        <dbReference type="EMBL" id="AWH94165.1"/>
    </source>
</evidence>
<dbReference type="EMBL" id="CP015452">
    <property type="protein sequence ID" value="AWH94165.1"/>
    <property type="molecule type" value="Genomic_DNA"/>
</dbReference>
<evidence type="ECO:0000313" key="7">
    <source>
        <dbReference type="EMBL" id="AWH94156.1"/>
    </source>
</evidence>
<reference evidence="8 11" key="1">
    <citation type="submission" date="2016-04" db="EMBL/GenBank/DDBJ databases">
        <title>Complete genome sequence of Dietzia lutea YIM 80766T, a strain isolated from desert soil in Egypt.</title>
        <authorList>
            <person name="Zhao J."/>
            <person name="Hu B."/>
            <person name="Geng S."/>
            <person name="Nie Y."/>
            <person name="Tang Y."/>
        </authorList>
    </citation>
    <scope>NUCLEOTIDE SEQUENCE [LARGE SCALE GENOMIC DNA]</scope>
    <source>
        <strain evidence="8 11">YIM 80766</strain>
        <plasmid evidence="4 11">unnamed2</plasmid>
        <plasmid evidence="8 11">unnamed3</plasmid>
    </source>
</reference>
<sequence>MGKLTTYRDKRAGLRAHAAALKSTAMTEAKLAAKETRKQAREAHRVELAEAKKRAKLEGKNADRKAKREEKRAEKQNKLDRKAAKRDRKAEKVHAKEERKTIKREAKILAKDRKLAEKIDAAGRKHEYQLAEMELDKLKGTKLGKDDVQRWLNMAKVATPVLLPLVYKVVSNAQSSDKTAEAGGVDLKAAGINATGPAAALGARIVRLERTLDGLETSRGGEREVKDFVASTRTRLTDLRTAVETAETTPTAQRREIHSSISGELDRVNKDVLARLGVKA</sequence>
<geneLocation type="plasmid" evidence="4 11">
    <name>unnamed2</name>
</geneLocation>
<dbReference type="KEGG" id="dlu:A6035_17750"/>
<dbReference type="KEGG" id="dlu:A6035_17485"/>
<dbReference type="KEGG" id="dlu:A6035_01630"/>
<keyword evidence="8" id="KW-0614">Plasmid</keyword>
<geneLocation type="plasmid" evidence="8 11">
    <name>unnamed3</name>
</geneLocation>
<dbReference type="Pfam" id="PF20079">
    <property type="entry name" value="DUF6474"/>
    <property type="match status" value="1"/>
</dbReference>
<keyword evidence="11" id="KW-1185">Reference proteome</keyword>
<dbReference type="KEGG" id="dlu:A6035_17450"/>
<dbReference type="KEGG" id="dlu:A6035_17420"/>
<evidence type="ECO:0000313" key="6">
    <source>
        <dbReference type="EMBL" id="AWH94139.1"/>
    </source>
</evidence>
<accession>A0A2S1RD05</accession>
<dbReference type="EMBL" id="CP015451">
    <property type="protein sequence ID" value="AWH94129.1"/>
    <property type="molecule type" value="Genomic_DNA"/>
</dbReference>
<dbReference type="EMBL" id="CP015452">
    <property type="protein sequence ID" value="AWH94160.1"/>
    <property type="molecule type" value="Genomic_DNA"/>
</dbReference>
<dbReference type="EMBL" id="CP015449">
    <property type="protein sequence ID" value="AWH91085.1"/>
    <property type="molecule type" value="Genomic_DNA"/>
</dbReference>
<dbReference type="OrthoDB" id="4773206at2"/>
<evidence type="ECO:0000313" key="4">
    <source>
        <dbReference type="EMBL" id="AWH94129.1"/>
    </source>
</evidence>
<dbReference type="EMBL" id="CP015452">
    <property type="protein sequence ID" value="AWH94170.1"/>
    <property type="molecule type" value="Genomic_DNA"/>
</dbReference>
<dbReference type="RefSeq" id="WP_108846348.1">
    <property type="nucleotide sequence ID" value="NZ_LMTH01000163.1"/>
</dbReference>
<dbReference type="KEGG" id="dlu:A6035_17650"/>
<dbReference type="KEGG" id="dlu:A6035_01565"/>
<evidence type="ECO:0000313" key="11">
    <source>
        <dbReference type="Proteomes" id="UP000244928"/>
    </source>
</evidence>
<evidence type="ECO:0000256" key="1">
    <source>
        <dbReference type="SAM" id="MobiDB-lite"/>
    </source>
</evidence>
<evidence type="ECO:0000313" key="5">
    <source>
        <dbReference type="EMBL" id="AWH94134.1"/>
    </source>
</evidence>
<dbReference type="KEGG" id="dlu:A6035_17720"/>
<dbReference type="EMBL" id="CP015449">
    <property type="protein sequence ID" value="AWH91079.1"/>
    <property type="molecule type" value="Genomic_DNA"/>
</dbReference>
<feature type="compositionally biased region" description="Basic and acidic residues" evidence="1">
    <location>
        <begin position="31"/>
        <end position="99"/>
    </location>
</feature>
<dbReference type="Proteomes" id="UP000244928">
    <property type="component" value="Plasmid unnamed2"/>
</dbReference>
<protein>
    <submittedName>
        <fullName evidence="8">Uncharacterized protein</fullName>
    </submittedName>
</protein>
<dbReference type="EMBL" id="CP015452">
    <property type="protein sequence ID" value="AWH94156.1"/>
    <property type="molecule type" value="Genomic_DNA"/>
</dbReference>